<keyword evidence="4 9" id="KW-0805">Transcription regulation</keyword>
<evidence type="ECO:0000256" key="9">
    <source>
        <dbReference type="RuleBase" id="RU364142"/>
    </source>
</evidence>
<dbReference type="GO" id="GO:0016592">
    <property type="term" value="C:mediator complex"/>
    <property type="evidence" value="ECO:0007669"/>
    <property type="project" value="InterPro"/>
</dbReference>
<dbReference type="InterPro" id="IPR014801">
    <property type="entry name" value="Mediator_Med5_fun"/>
</dbReference>
<dbReference type="OrthoDB" id="5322661at2759"/>
<comment type="subunit">
    <text evidence="9">Component of the Mediator complex.</text>
</comment>
<dbReference type="Pfam" id="PF08689">
    <property type="entry name" value="Med5"/>
    <property type="match status" value="1"/>
</dbReference>
<dbReference type="PANTHER" id="PTHR35784:SF1">
    <property type="entry name" value="MEDIATOR OF RNA POLYMERASE II TRANSCRIPTION SUBUNIT 5"/>
    <property type="match status" value="1"/>
</dbReference>
<comment type="subcellular location">
    <subcellularLocation>
        <location evidence="1 9">Nucleus</location>
    </subcellularLocation>
</comment>
<sequence length="1019" mass="112789">MDTILQEWQCLIQSWFARRADASEILEDAQKLELKYPIRGRRVAELIIAESSDGNEDEIRLMDWSGDIYVRTLLRAGRIDIADVLGALLVRSKTYHAAFSRPDFELPNSKSNAMDLESRIFLTLTRALISGPHPRRQMELTDFLRFLAKYMSAAATTSVETALLDPLTREYRWAEDRQHRFRDRLGTLAVTTLEHGKVIRFLMDSKREKIHRELAEALTLFVPVYAQISPNTADRLGLAQRQSTLVQEGEEGEMDHGDIDVAALHVDAVVDLQTIYSRAGLYVFISALMSGRPLMGDNLILNYLNVRYKNDMQAAAETTTALIVASFDVLSTAMKRTGHNESMFSLRSFMINKLPVLISILSTSTYPPLSVELCITEAFRLIRPNAFPSFSDSFMEAGNNVMADVRQDFLFACIMHRLIVPQSLERLLTVDERPMSDPPSPSKLYSKDLLLSQCSSNPERAEEIVGELEDLDGNAGAIVEALVELIRNMCNTKETLSLKSICNALSRRRIALDVVFQFTSPASILQPLCHLLDTWRYEEDASEFQPVYDEFAGIFLLVLALVYRFGLTHQEMGIAQDSFVTRFLENDHISYSMEELEGNQKTHLSAWIKALFDPEGNIDEVMATCRPQEFYMLMPTIFGQVVAAAAADIISIDAVKSGLDYILETFLLPSLVAAFSWMAGHGFEQTPNGAAIIIQILQKLFRSPSSSGDAPSMHATVLSISTSKLERLLLHYRRNLPSVQEIPALTELLKPHLHFERSRMHQLGELDSWTSAPHNLLVSIRSVVQSLANMDSSENEMVPSPQYNHRQLLLTVQILGAARVLQTIVDEVKHQTEFGRGAIALDVATSIICAPGLASHVSADPHGSLPSGAVNCLLSLRDALTLMRDQAKSMVKQKDLLGAETVVRLSRRVEAQMVPPAPATAVDGLGAAQMLQPLDLAGTGEAPSTEQITRQALDFTSDAATAAANAAAMDLDPGATDMDLAQDMAANANFPTNEDDVFAGLLDASMDDLQFDADGTSGF</sequence>
<keyword evidence="5 9" id="KW-0010">Activator</keyword>
<evidence type="ECO:0000313" key="10">
    <source>
        <dbReference type="EMBL" id="KAF1814494.1"/>
    </source>
</evidence>
<keyword evidence="7 9" id="KW-0539">Nucleus</keyword>
<dbReference type="GO" id="GO:0006357">
    <property type="term" value="P:regulation of transcription by RNA polymerase II"/>
    <property type="evidence" value="ECO:0007669"/>
    <property type="project" value="InterPro"/>
</dbReference>
<keyword evidence="11" id="KW-1185">Reference proteome</keyword>
<dbReference type="GO" id="GO:0003712">
    <property type="term" value="F:transcription coregulator activity"/>
    <property type="evidence" value="ECO:0007669"/>
    <property type="project" value="InterPro"/>
</dbReference>
<reference evidence="12" key="3">
    <citation type="submission" date="2025-04" db="UniProtKB">
        <authorList>
            <consortium name="RefSeq"/>
        </authorList>
    </citation>
    <scope>IDENTIFICATION</scope>
    <source>
        <strain evidence="12">CBS 781.70</strain>
    </source>
</reference>
<evidence type="ECO:0000256" key="1">
    <source>
        <dbReference type="ARBA" id="ARBA00004123"/>
    </source>
</evidence>
<keyword evidence="6 9" id="KW-0804">Transcription</keyword>
<evidence type="ECO:0000256" key="2">
    <source>
        <dbReference type="ARBA" id="ARBA00008782"/>
    </source>
</evidence>
<dbReference type="EMBL" id="ML975153">
    <property type="protein sequence ID" value="KAF1814494.1"/>
    <property type="molecule type" value="Genomic_DNA"/>
</dbReference>
<evidence type="ECO:0000256" key="6">
    <source>
        <dbReference type="ARBA" id="ARBA00023163"/>
    </source>
</evidence>
<dbReference type="RefSeq" id="XP_033536125.1">
    <property type="nucleotide sequence ID" value="XM_033679077.1"/>
</dbReference>
<evidence type="ECO:0000256" key="5">
    <source>
        <dbReference type="ARBA" id="ARBA00023159"/>
    </source>
</evidence>
<evidence type="ECO:0000313" key="12">
    <source>
        <dbReference type="RefSeq" id="XP_033536125.1"/>
    </source>
</evidence>
<comment type="function">
    <text evidence="9">Component of the Mediator complex, a coactivator involved in the regulated transcription of nearly all RNA polymerase II-dependent genes. Mediator functions as a bridge to convey information from gene-specific regulatory proteins to the basal RNA polymerase II transcription machinery. Mediator is recruited to promoters by direct interactions with regulatory proteins and serves as a scaffold for the assembly of a functional preinitiation complex with RNA polymerase II and the general transcription factors.</text>
</comment>
<name>A0A6G1G8X0_9PEZI</name>
<evidence type="ECO:0000256" key="7">
    <source>
        <dbReference type="ARBA" id="ARBA00023242"/>
    </source>
</evidence>
<proteinExistence type="inferred from homology"/>
<accession>A0A6G1G8X0</accession>
<dbReference type="PANTHER" id="PTHR35784">
    <property type="entry name" value="MEDIATOR OF RNA POLYMERASE II TRANSCRIPTION SUBUNIT 5"/>
    <property type="match status" value="1"/>
</dbReference>
<evidence type="ECO:0000256" key="3">
    <source>
        <dbReference type="ARBA" id="ARBA00020628"/>
    </source>
</evidence>
<evidence type="ECO:0000256" key="8">
    <source>
        <dbReference type="ARBA" id="ARBA00031256"/>
    </source>
</evidence>
<evidence type="ECO:0000256" key="4">
    <source>
        <dbReference type="ARBA" id="ARBA00023015"/>
    </source>
</evidence>
<dbReference type="Proteomes" id="UP000504638">
    <property type="component" value="Unplaced"/>
</dbReference>
<protein>
    <recommendedName>
        <fullName evidence="3 9">Mediator of RNA polymerase II transcription subunit 5</fullName>
    </recommendedName>
    <alternativeName>
        <fullName evidence="8 9">Mediator complex subunit 5</fullName>
    </alternativeName>
</protein>
<reference evidence="12" key="2">
    <citation type="submission" date="2020-04" db="EMBL/GenBank/DDBJ databases">
        <authorList>
            <consortium name="NCBI Genome Project"/>
        </authorList>
    </citation>
    <scope>NUCLEOTIDE SEQUENCE</scope>
    <source>
        <strain evidence="12">CBS 781.70</strain>
    </source>
</reference>
<evidence type="ECO:0000313" key="11">
    <source>
        <dbReference type="Proteomes" id="UP000504638"/>
    </source>
</evidence>
<reference evidence="10 12" key="1">
    <citation type="submission" date="2020-01" db="EMBL/GenBank/DDBJ databases">
        <authorList>
            <consortium name="DOE Joint Genome Institute"/>
            <person name="Haridas S."/>
            <person name="Albert R."/>
            <person name="Binder M."/>
            <person name="Bloem J."/>
            <person name="Labutti K."/>
            <person name="Salamov A."/>
            <person name="Andreopoulos B."/>
            <person name="Baker S.E."/>
            <person name="Barry K."/>
            <person name="Bills G."/>
            <person name="Bluhm B.H."/>
            <person name="Cannon C."/>
            <person name="Castanera R."/>
            <person name="Culley D.E."/>
            <person name="Daum C."/>
            <person name="Ezra D."/>
            <person name="Gonzalez J.B."/>
            <person name="Henrissat B."/>
            <person name="Kuo A."/>
            <person name="Liang C."/>
            <person name="Lipzen A."/>
            <person name="Lutzoni F."/>
            <person name="Magnuson J."/>
            <person name="Mondo S."/>
            <person name="Nolan M."/>
            <person name="Ohm R."/>
            <person name="Pangilinan J."/>
            <person name="Park H.-J."/>
            <person name="Ramirez L."/>
            <person name="Alfaro M."/>
            <person name="Sun H."/>
            <person name="Tritt A."/>
            <person name="Yoshinaga Y."/>
            <person name="Zwiers L.-H."/>
            <person name="Turgeon B.G."/>
            <person name="Goodwin S.B."/>
            <person name="Spatafora J.W."/>
            <person name="Crous P.W."/>
            <person name="Grigoriev I.V."/>
        </authorList>
    </citation>
    <scope>NUCLEOTIDE SEQUENCE</scope>
    <source>
        <strain evidence="10 12">CBS 781.70</strain>
    </source>
</reference>
<comment type="similarity">
    <text evidence="2 9">Belongs to the Mediator complex subunit 5 family.</text>
</comment>
<organism evidence="10">
    <name type="scientific">Eremomyces bilateralis CBS 781.70</name>
    <dbReference type="NCBI Taxonomy" id="1392243"/>
    <lineage>
        <taxon>Eukaryota</taxon>
        <taxon>Fungi</taxon>
        <taxon>Dikarya</taxon>
        <taxon>Ascomycota</taxon>
        <taxon>Pezizomycotina</taxon>
        <taxon>Dothideomycetes</taxon>
        <taxon>Dothideomycetes incertae sedis</taxon>
        <taxon>Eremomycetales</taxon>
        <taxon>Eremomycetaceae</taxon>
        <taxon>Eremomyces</taxon>
    </lineage>
</organism>
<dbReference type="AlphaFoldDB" id="A0A6G1G8X0"/>
<gene>
    <name evidence="9" type="primary">MED5</name>
    <name evidence="10 12" type="ORF">P152DRAFT_456747</name>
</gene>